<name>A0A410QEW5_9FIRM</name>
<dbReference type="InterPro" id="IPR002563">
    <property type="entry name" value="Flavin_Rdtase-like_dom"/>
</dbReference>
<dbReference type="PANTHER" id="PTHR43567">
    <property type="entry name" value="FLAVOREDOXIN-RELATED-RELATED"/>
    <property type="match status" value="1"/>
</dbReference>
<dbReference type="AlphaFoldDB" id="A0A410QEW5"/>
<dbReference type="GO" id="GO:0010181">
    <property type="term" value="F:FMN binding"/>
    <property type="evidence" value="ECO:0007669"/>
    <property type="project" value="InterPro"/>
</dbReference>
<dbReference type="RefSeq" id="WP_071140853.1">
    <property type="nucleotide sequence ID" value="NZ_CP035282.1"/>
</dbReference>
<dbReference type="InterPro" id="IPR052174">
    <property type="entry name" value="Flavoredoxin"/>
</dbReference>
<sequence>MIKHIKYDKYLREVLDKMEKGLFLTVKSKEKINTMTIGWGSIGIIWGKPIFTVAVRNSRYTHSLIENSNNFTVSIPLEKDMNKELIYCGTKSGRDVDKIKECNLILRDGINTPSPVIENCSLHYECKIVYKHDINLQVMDKEICEKCYKDGDYHTLYYGEIVDCYLIP</sequence>
<organism evidence="3 4">
    <name type="scientific">Acidilutibacter cellobiosedens</name>
    <dbReference type="NCBI Taxonomy" id="2507161"/>
    <lineage>
        <taxon>Bacteria</taxon>
        <taxon>Bacillati</taxon>
        <taxon>Bacillota</taxon>
        <taxon>Tissierellia</taxon>
        <taxon>Tissierellales</taxon>
        <taxon>Acidilutibacteraceae</taxon>
        <taxon>Acidilutibacter</taxon>
    </lineage>
</organism>
<accession>A0A410QEW5</accession>
<evidence type="ECO:0000313" key="4">
    <source>
        <dbReference type="Proteomes" id="UP000287969"/>
    </source>
</evidence>
<dbReference type="Pfam" id="PF01613">
    <property type="entry name" value="Flavin_Reduct"/>
    <property type="match status" value="1"/>
</dbReference>
<dbReference type="Gene3D" id="2.30.110.10">
    <property type="entry name" value="Electron Transport, Fmn-binding Protein, Chain A"/>
    <property type="match status" value="1"/>
</dbReference>
<proteinExistence type="inferred from homology"/>
<dbReference type="GO" id="GO:0016646">
    <property type="term" value="F:oxidoreductase activity, acting on the CH-NH group of donors, NAD or NADP as acceptor"/>
    <property type="evidence" value="ECO:0007669"/>
    <property type="project" value="UniProtKB-ARBA"/>
</dbReference>
<evidence type="ECO:0000313" key="3">
    <source>
        <dbReference type="EMBL" id="QAT62613.1"/>
    </source>
</evidence>
<dbReference type="Proteomes" id="UP000287969">
    <property type="component" value="Chromosome"/>
</dbReference>
<dbReference type="OrthoDB" id="9791490at2"/>
<evidence type="ECO:0000256" key="1">
    <source>
        <dbReference type="ARBA" id="ARBA00038054"/>
    </source>
</evidence>
<dbReference type="EMBL" id="CP035282">
    <property type="protein sequence ID" value="QAT62613.1"/>
    <property type="molecule type" value="Genomic_DNA"/>
</dbReference>
<dbReference type="KEGG" id="spoa:EQM13_14080"/>
<feature type="domain" description="Flavin reductase like" evidence="2">
    <location>
        <begin position="25"/>
        <end position="166"/>
    </location>
</feature>
<protein>
    <submittedName>
        <fullName evidence="3">Flavin reductase family protein</fullName>
    </submittedName>
</protein>
<keyword evidence="4" id="KW-1185">Reference proteome</keyword>
<gene>
    <name evidence="3" type="ORF">EQM13_14080</name>
</gene>
<dbReference type="PANTHER" id="PTHR43567:SF5">
    <property type="entry name" value="HYPOTHETICAL CYTOSOLIC PROTEIN"/>
    <property type="match status" value="1"/>
</dbReference>
<dbReference type="SUPFAM" id="SSF50475">
    <property type="entry name" value="FMN-binding split barrel"/>
    <property type="match status" value="1"/>
</dbReference>
<comment type="similarity">
    <text evidence="1">Belongs to the flavoredoxin family.</text>
</comment>
<reference evidence="4" key="1">
    <citation type="submission" date="2019-01" db="EMBL/GenBank/DDBJ databases">
        <title>Draft genomes of a novel of Sporanaerobacter strains.</title>
        <authorList>
            <person name="Ma S."/>
        </authorList>
    </citation>
    <scope>NUCLEOTIDE SEQUENCE [LARGE SCALE GENOMIC DNA]</scope>
    <source>
        <strain evidence="4">NJN-17</strain>
    </source>
</reference>
<dbReference type="InterPro" id="IPR012349">
    <property type="entry name" value="Split_barrel_FMN-bd"/>
</dbReference>
<evidence type="ECO:0000259" key="2">
    <source>
        <dbReference type="Pfam" id="PF01613"/>
    </source>
</evidence>